<dbReference type="KEGG" id="gtr:GLOTRDRAFT_105878"/>
<reference evidence="3 4" key="1">
    <citation type="journal article" date="2012" name="Science">
        <title>The Paleozoic origin of enzymatic lignin decomposition reconstructed from 31 fungal genomes.</title>
        <authorList>
            <person name="Floudas D."/>
            <person name="Binder M."/>
            <person name="Riley R."/>
            <person name="Barry K."/>
            <person name="Blanchette R.A."/>
            <person name="Henrissat B."/>
            <person name="Martinez A.T."/>
            <person name="Otillar R."/>
            <person name="Spatafora J.W."/>
            <person name="Yadav J.S."/>
            <person name="Aerts A."/>
            <person name="Benoit I."/>
            <person name="Boyd A."/>
            <person name="Carlson A."/>
            <person name="Copeland A."/>
            <person name="Coutinho P.M."/>
            <person name="de Vries R.P."/>
            <person name="Ferreira P."/>
            <person name="Findley K."/>
            <person name="Foster B."/>
            <person name="Gaskell J."/>
            <person name="Glotzer D."/>
            <person name="Gorecki P."/>
            <person name="Heitman J."/>
            <person name="Hesse C."/>
            <person name="Hori C."/>
            <person name="Igarashi K."/>
            <person name="Jurgens J.A."/>
            <person name="Kallen N."/>
            <person name="Kersten P."/>
            <person name="Kohler A."/>
            <person name="Kuees U."/>
            <person name="Kumar T.K.A."/>
            <person name="Kuo A."/>
            <person name="LaButti K."/>
            <person name="Larrondo L.F."/>
            <person name="Lindquist E."/>
            <person name="Ling A."/>
            <person name="Lombard V."/>
            <person name="Lucas S."/>
            <person name="Lundell T."/>
            <person name="Martin R."/>
            <person name="McLaughlin D.J."/>
            <person name="Morgenstern I."/>
            <person name="Morin E."/>
            <person name="Murat C."/>
            <person name="Nagy L.G."/>
            <person name="Nolan M."/>
            <person name="Ohm R.A."/>
            <person name="Patyshakuliyeva A."/>
            <person name="Rokas A."/>
            <person name="Ruiz-Duenas F.J."/>
            <person name="Sabat G."/>
            <person name="Salamov A."/>
            <person name="Samejima M."/>
            <person name="Schmutz J."/>
            <person name="Slot J.C."/>
            <person name="St John F."/>
            <person name="Stenlid J."/>
            <person name="Sun H."/>
            <person name="Sun S."/>
            <person name="Syed K."/>
            <person name="Tsang A."/>
            <person name="Wiebenga A."/>
            <person name="Young D."/>
            <person name="Pisabarro A."/>
            <person name="Eastwood D.C."/>
            <person name="Martin F."/>
            <person name="Cullen D."/>
            <person name="Grigoriev I.V."/>
            <person name="Hibbett D.S."/>
        </authorList>
    </citation>
    <scope>NUCLEOTIDE SEQUENCE [LARGE SCALE GENOMIC DNA]</scope>
    <source>
        <strain evidence="3 4">ATCC 11539</strain>
    </source>
</reference>
<feature type="chain" id="PRO_5004556714" description="DUF1996 domain-containing protein" evidence="1">
    <location>
        <begin position="22"/>
        <end position="288"/>
    </location>
</feature>
<gene>
    <name evidence="3" type="ORF">GLOTRDRAFT_105878</name>
</gene>
<feature type="signal peptide" evidence="1">
    <location>
        <begin position="1"/>
        <end position="21"/>
    </location>
</feature>
<proteinExistence type="predicted"/>
<keyword evidence="1" id="KW-0732">Signal</keyword>
<accession>S7RQ44</accession>
<dbReference type="AlphaFoldDB" id="S7RQ44"/>
<dbReference type="RefSeq" id="XP_007866183.1">
    <property type="nucleotide sequence ID" value="XM_007867992.1"/>
</dbReference>
<dbReference type="Pfam" id="PF09362">
    <property type="entry name" value="DUF1996"/>
    <property type="match status" value="1"/>
</dbReference>
<evidence type="ECO:0000313" key="3">
    <source>
        <dbReference type="EMBL" id="EPQ54999.1"/>
    </source>
</evidence>
<dbReference type="OrthoDB" id="74764at2759"/>
<dbReference type="PANTHER" id="PTHR43662">
    <property type="match status" value="1"/>
</dbReference>
<dbReference type="EMBL" id="KB469302">
    <property type="protein sequence ID" value="EPQ54999.1"/>
    <property type="molecule type" value="Genomic_DNA"/>
</dbReference>
<evidence type="ECO:0000259" key="2">
    <source>
        <dbReference type="Pfam" id="PF09362"/>
    </source>
</evidence>
<dbReference type="eggNOG" id="ENOG502RXTA">
    <property type="taxonomic scope" value="Eukaryota"/>
</dbReference>
<organism evidence="3 4">
    <name type="scientific">Gloeophyllum trabeum (strain ATCC 11539 / FP-39264 / Madison 617)</name>
    <name type="common">Brown rot fungus</name>
    <dbReference type="NCBI Taxonomy" id="670483"/>
    <lineage>
        <taxon>Eukaryota</taxon>
        <taxon>Fungi</taxon>
        <taxon>Dikarya</taxon>
        <taxon>Basidiomycota</taxon>
        <taxon>Agaricomycotina</taxon>
        <taxon>Agaricomycetes</taxon>
        <taxon>Gloeophyllales</taxon>
        <taxon>Gloeophyllaceae</taxon>
        <taxon>Gloeophyllum</taxon>
    </lineage>
</organism>
<protein>
    <recommendedName>
        <fullName evidence="2">DUF1996 domain-containing protein</fullName>
    </recommendedName>
</protein>
<evidence type="ECO:0000256" key="1">
    <source>
        <dbReference type="SAM" id="SignalP"/>
    </source>
</evidence>
<dbReference type="PANTHER" id="PTHR43662:SF3">
    <property type="entry name" value="DOMAIN PROTEIN, PUTATIVE (AFU_ORTHOLOGUE AFUA_6G11970)-RELATED"/>
    <property type="match status" value="1"/>
</dbReference>
<feature type="domain" description="DUF1996" evidence="2">
    <location>
        <begin position="25"/>
        <end position="206"/>
    </location>
</feature>
<keyword evidence="4" id="KW-1185">Reference proteome</keyword>
<dbReference type="OMA" id="TTCEMSE"/>
<dbReference type="GeneID" id="19298738"/>
<sequence length="288" mass="31370">MLRPSFVALLALLSTAGFANAWFRVACAVNNGGLLVYYQNRGDLDKKNGGPGLKAFPPGLRMITGDPRRRSKKYPVGEGSQGELSERAIQWSCLRYGSAEGYDNTNGTGFPWTDCESGFNVRLPACWNGKDLYKDDQSHVAYLTGLDNGACPSGYPVGFIKLFYEITWDVHAFASRWDPNTQKWPFVYATGDPTGYSWHGDFQNGWDTTALQNAIDQCDNPNDQTGNGVTEACKFFTVNSASTADACKIAPVVNEQVNGTLSKLPGCNPLQNGPGDATMYSDSNCPTH</sequence>
<dbReference type="InterPro" id="IPR018535">
    <property type="entry name" value="DUF1996"/>
</dbReference>
<dbReference type="Proteomes" id="UP000030669">
    <property type="component" value="Unassembled WGS sequence"/>
</dbReference>
<name>S7RQ44_GLOTA</name>
<dbReference type="HOGENOM" id="CLU_014722_2_1_1"/>
<evidence type="ECO:0000313" key="4">
    <source>
        <dbReference type="Proteomes" id="UP000030669"/>
    </source>
</evidence>